<dbReference type="GO" id="GO:0006144">
    <property type="term" value="P:purine nucleobase metabolic process"/>
    <property type="evidence" value="ECO:0007669"/>
    <property type="project" value="UniProtKB-KW"/>
</dbReference>
<evidence type="ECO:0000313" key="7">
    <source>
        <dbReference type="EMBL" id="OJJ46241.1"/>
    </source>
</evidence>
<dbReference type="GO" id="GO:0009277">
    <property type="term" value="C:fungal-type cell wall"/>
    <property type="evidence" value="ECO:0007669"/>
    <property type="project" value="InterPro"/>
</dbReference>
<dbReference type="GO" id="GO:0000256">
    <property type="term" value="P:allantoin catabolic process"/>
    <property type="evidence" value="ECO:0007669"/>
    <property type="project" value="InterPro"/>
</dbReference>
<evidence type="ECO:0000256" key="3">
    <source>
        <dbReference type="ARBA" id="ARBA00023157"/>
    </source>
</evidence>
<evidence type="ECO:0000256" key="1">
    <source>
        <dbReference type="ARBA" id="ARBA00011738"/>
    </source>
</evidence>
<dbReference type="PANTHER" id="PTHR21221">
    <property type="entry name" value="UREIDOGLYCOLATE HYDROLASE"/>
    <property type="match status" value="1"/>
</dbReference>
<dbReference type="OrthoDB" id="10266039at2759"/>
<dbReference type="Gene3D" id="2.60.120.480">
    <property type="entry name" value="Ureidoglycolate hydrolase"/>
    <property type="match status" value="1"/>
</dbReference>
<dbReference type="Proteomes" id="UP000184188">
    <property type="component" value="Unassembled WGS sequence"/>
</dbReference>
<dbReference type="CDD" id="cd23507">
    <property type="entry name" value="hydrophobin_I"/>
    <property type="match status" value="1"/>
</dbReference>
<reference evidence="8" key="1">
    <citation type="journal article" date="2017" name="Genome Biol.">
        <title>Comparative genomics reveals high biological diversity and specific adaptations in the industrially and medically important fungal genus Aspergillus.</title>
        <authorList>
            <person name="de Vries R.P."/>
            <person name="Riley R."/>
            <person name="Wiebenga A."/>
            <person name="Aguilar-Osorio G."/>
            <person name="Amillis S."/>
            <person name="Uchima C.A."/>
            <person name="Anderluh G."/>
            <person name="Asadollahi M."/>
            <person name="Askin M."/>
            <person name="Barry K."/>
            <person name="Battaglia E."/>
            <person name="Bayram O."/>
            <person name="Benocci T."/>
            <person name="Braus-Stromeyer S.A."/>
            <person name="Caldana C."/>
            <person name="Canovas D."/>
            <person name="Cerqueira G.C."/>
            <person name="Chen F."/>
            <person name="Chen W."/>
            <person name="Choi C."/>
            <person name="Clum A."/>
            <person name="Dos Santos R.A."/>
            <person name="Damasio A.R."/>
            <person name="Diallinas G."/>
            <person name="Emri T."/>
            <person name="Fekete E."/>
            <person name="Flipphi M."/>
            <person name="Freyberg S."/>
            <person name="Gallo A."/>
            <person name="Gournas C."/>
            <person name="Habgood R."/>
            <person name="Hainaut M."/>
            <person name="Harispe M.L."/>
            <person name="Henrissat B."/>
            <person name="Hilden K.S."/>
            <person name="Hope R."/>
            <person name="Hossain A."/>
            <person name="Karabika E."/>
            <person name="Karaffa L."/>
            <person name="Karanyi Z."/>
            <person name="Krasevec N."/>
            <person name="Kuo A."/>
            <person name="Kusch H."/>
            <person name="LaButti K."/>
            <person name="Lagendijk E.L."/>
            <person name="Lapidus A."/>
            <person name="Levasseur A."/>
            <person name="Lindquist E."/>
            <person name="Lipzen A."/>
            <person name="Logrieco A.F."/>
            <person name="MacCabe A."/>
            <person name="Maekelae M.R."/>
            <person name="Malavazi I."/>
            <person name="Melin P."/>
            <person name="Meyer V."/>
            <person name="Mielnichuk N."/>
            <person name="Miskei M."/>
            <person name="Molnar A.P."/>
            <person name="Mule G."/>
            <person name="Ngan C.Y."/>
            <person name="Orejas M."/>
            <person name="Orosz E."/>
            <person name="Ouedraogo J.P."/>
            <person name="Overkamp K.M."/>
            <person name="Park H.-S."/>
            <person name="Perrone G."/>
            <person name="Piumi F."/>
            <person name="Punt P.J."/>
            <person name="Ram A.F."/>
            <person name="Ramon A."/>
            <person name="Rauscher S."/>
            <person name="Record E."/>
            <person name="Riano-Pachon D.M."/>
            <person name="Robert V."/>
            <person name="Roehrig J."/>
            <person name="Ruller R."/>
            <person name="Salamov A."/>
            <person name="Salih N.S."/>
            <person name="Samson R.A."/>
            <person name="Sandor E."/>
            <person name="Sanguinetti M."/>
            <person name="Schuetze T."/>
            <person name="Sepcic K."/>
            <person name="Shelest E."/>
            <person name="Sherlock G."/>
            <person name="Sophianopoulou V."/>
            <person name="Squina F.M."/>
            <person name="Sun H."/>
            <person name="Susca A."/>
            <person name="Todd R.B."/>
            <person name="Tsang A."/>
            <person name="Unkles S.E."/>
            <person name="van de Wiele N."/>
            <person name="van Rossen-Uffink D."/>
            <person name="Oliveira J.V."/>
            <person name="Vesth T.C."/>
            <person name="Visser J."/>
            <person name="Yu J.-H."/>
            <person name="Zhou M."/>
            <person name="Andersen M.R."/>
            <person name="Archer D.B."/>
            <person name="Baker S.E."/>
            <person name="Benoit I."/>
            <person name="Brakhage A.A."/>
            <person name="Braus G.H."/>
            <person name="Fischer R."/>
            <person name="Frisvad J.C."/>
            <person name="Goldman G.H."/>
            <person name="Houbraken J."/>
            <person name="Oakley B."/>
            <person name="Pocsi I."/>
            <person name="Scazzocchio C."/>
            <person name="Seiboth B."/>
            <person name="vanKuyk P.A."/>
            <person name="Wortman J."/>
            <person name="Dyer P.S."/>
            <person name="Grigoriev I.V."/>
        </authorList>
    </citation>
    <scope>NUCLEOTIDE SEQUENCE [LARGE SCALE GENOMIC DNA]</scope>
    <source>
        <strain evidence="8">CBS 506.65</strain>
    </source>
</reference>
<protein>
    <recommendedName>
        <fullName evidence="9">Ureidoglycolate hydrolase</fullName>
    </recommendedName>
</protein>
<dbReference type="EMBL" id="KV878343">
    <property type="protein sequence ID" value="OJJ46241.1"/>
    <property type="molecule type" value="Genomic_DNA"/>
</dbReference>
<evidence type="ECO:0000313" key="8">
    <source>
        <dbReference type="Proteomes" id="UP000184188"/>
    </source>
</evidence>
<feature type="signal peptide" evidence="6">
    <location>
        <begin position="1"/>
        <end position="19"/>
    </location>
</feature>
<evidence type="ECO:0000256" key="6">
    <source>
        <dbReference type="SAM" id="SignalP"/>
    </source>
</evidence>
<gene>
    <name evidence="7" type="ORF">ASPZODRAFT_142860</name>
</gene>
<dbReference type="Pfam" id="PF01185">
    <property type="entry name" value="Hydrophobin"/>
    <property type="match status" value="1"/>
</dbReference>
<evidence type="ECO:0000256" key="5">
    <source>
        <dbReference type="ARBA" id="ARBA00047684"/>
    </source>
</evidence>
<dbReference type="AlphaFoldDB" id="A0A1L9SGE5"/>
<accession>A0A1L9SGE5</accession>
<dbReference type="InterPro" id="IPR047233">
    <property type="entry name" value="UAH_cupin"/>
</dbReference>
<keyword evidence="6" id="KW-0732">Signal</keyword>
<dbReference type="Pfam" id="PF04115">
    <property type="entry name" value="Ureidogly_lyase"/>
    <property type="match status" value="1"/>
</dbReference>
<dbReference type="InterPro" id="IPR001338">
    <property type="entry name" value="Class_I_Hydrophobin"/>
</dbReference>
<dbReference type="GO" id="GO:0005199">
    <property type="term" value="F:structural constituent of cell wall"/>
    <property type="evidence" value="ECO:0007669"/>
    <property type="project" value="InterPro"/>
</dbReference>
<dbReference type="GeneID" id="34611357"/>
<keyword evidence="3" id="KW-1015">Disulfide bond</keyword>
<evidence type="ECO:0000256" key="2">
    <source>
        <dbReference type="ARBA" id="ARBA00022631"/>
    </source>
</evidence>
<dbReference type="InterPro" id="IPR024060">
    <property type="entry name" value="Ureidoglycolate_lyase_dom_sf"/>
</dbReference>
<dbReference type="InterPro" id="IPR007247">
    <property type="entry name" value="Ureidogly_lyase"/>
</dbReference>
<organism evidence="7 8">
    <name type="scientific">Penicilliopsis zonata CBS 506.65</name>
    <dbReference type="NCBI Taxonomy" id="1073090"/>
    <lineage>
        <taxon>Eukaryota</taxon>
        <taxon>Fungi</taxon>
        <taxon>Dikarya</taxon>
        <taxon>Ascomycota</taxon>
        <taxon>Pezizomycotina</taxon>
        <taxon>Eurotiomycetes</taxon>
        <taxon>Eurotiomycetidae</taxon>
        <taxon>Eurotiales</taxon>
        <taxon>Aspergillaceae</taxon>
        <taxon>Penicilliopsis</taxon>
    </lineage>
</organism>
<dbReference type="SUPFAM" id="SSF51182">
    <property type="entry name" value="RmlC-like cupins"/>
    <property type="match status" value="1"/>
</dbReference>
<keyword evidence="8" id="KW-1185">Reference proteome</keyword>
<dbReference type="InterPro" id="IPR011051">
    <property type="entry name" value="RmlC_Cupin_sf"/>
</dbReference>
<dbReference type="STRING" id="1073090.A0A1L9SGE5"/>
<dbReference type="FunFam" id="2.60.120.480:FF:000002">
    <property type="entry name" value="Probable ureidoglycolate hydrolase"/>
    <property type="match status" value="1"/>
</dbReference>
<keyword evidence="4" id="KW-0456">Lyase</keyword>
<keyword evidence="2" id="KW-0659">Purine metabolism</keyword>
<proteinExistence type="predicted"/>
<evidence type="ECO:0000256" key="4">
    <source>
        <dbReference type="ARBA" id="ARBA00023239"/>
    </source>
</evidence>
<name>A0A1L9SGE5_9EURO</name>
<dbReference type="GO" id="GO:0004848">
    <property type="term" value="F:ureidoglycolate hydrolase activity"/>
    <property type="evidence" value="ECO:0007669"/>
    <property type="project" value="InterPro"/>
</dbReference>
<evidence type="ECO:0008006" key="9">
    <source>
        <dbReference type="Google" id="ProtNLM"/>
    </source>
</evidence>
<dbReference type="PANTHER" id="PTHR21221:SF1">
    <property type="entry name" value="UREIDOGLYCOLATE LYASE"/>
    <property type="match status" value="1"/>
</dbReference>
<sequence>MRFLAIIAAVSAAAGSALAASSGDCASGTSPHCCKSVDNGTETHSSGLLGLLDLGEITDLIGQGCAPLLDLASCALVPACCSENTQGLPSSTMSAPILASHPTLQVTPEPLTPESFSPFGTAISCPIPRDVASIPPLHTLSTQNPAPVVANQSTALKYSPVSPLLDHYAGSCASGKPSEARMSMFVCFPRKLRAVKSSQNANHAAEIFDVRILERHPFTTQTFIPLDLSSQSYAGWSEEPLFLVIVAPTRKGETATATDAEGRSVTIRDPPDLQNLRAFIARGGQAVTYGAGTWHAPMVVLGKRRVEFVVVQFLNGVDDEDCQLAAFGEGITVTLGRRAENSAKL</sequence>
<dbReference type="VEuPathDB" id="FungiDB:ASPZODRAFT_142860"/>
<comment type="catalytic activity">
    <reaction evidence="5">
        <text>(S)-ureidoglycolate = urea + glyoxylate</text>
        <dbReference type="Rhea" id="RHEA:11304"/>
        <dbReference type="ChEBI" id="CHEBI:16199"/>
        <dbReference type="ChEBI" id="CHEBI:36655"/>
        <dbReference type="ChEBI" id="CHEBI:57296"/>
        <dbReference type="EC" id="4.3.2.3"/>
    </reaction>
</comment>
<comment type="subunit">
    <text evidence="1">Homodimer.</text>
</comment>
<dbReference type="CDD" id="cd20298">
    <property type="entry name" value="cupin_UAH"/>
    <property type="match status" value="1"/>
</dbReference>
<dbReference type="GO" id="GO:0050385">
    <property type="term" value="F:ureidoglycolate lyase activity"/>
    <property type="evidence" value="ECO:0007669"/>
    <property type="project" value="UniProtKB-EC"/>
</dbReference>
<feature type="chain" id="PRO_5012589458" description="Ureidoglycolate hydrolase" evidence="6">
    <location>
        <begin position="20"/>
        <end position="345"/>
    </location>
</feature>
<dbReference type="RefSeq" id="XP_022580751.1">
    <property type="nucleotide sequence ID" value="XM_022724892.1"/>
</dbReference>